<feature type="compositionally biased region" description="Polar residues" evidence="1">
    <location>
        <begin position="737"/>
        <end position="756"/>
    </location>
</feature>
<feature type="compositionally biased region" description="Low complexity" evidence="1">
    <location>
        <begin position="452"/>
        <end position="465"/>
    </location>
</feature>
<feature type="region of interest" description="Disordered" evidence="1">
    <location>
        <begin position="242"/>
        <end position="271"/>
    </location>
</feature>
<feature type="region of interest" description="Disordered" evidence="1">
    <location>
        <begin position="206"/>
        <end position="226"/>
    </location>
</feature>
<feature type="region of interest" description="Disordered" evidence="1">
    <location>
        <begin position="409"/>
        <end position="571"/>
    </location>
</feature>
<feature type="compositionally biased region" description="Polar residues" evidence="1">
    <location>
        <begin position="679"/>
        <end position="689"/>
    </location>
</feature>
<sequence length="1045" mass="113875">MANPQFSSDFDKALVAKLSKHFVEFQRNEESALQMICIELSNEQNVALPCWKHLRTYFKRSLVLKLSQYTKDHELVDRLQYPYLRKVYSVVIKFVDKGPSENPKENFVENALFIRSVIDGIYDPAVVAAYKRRGNKRTRVYVYINVSDPRYKLSADQRELLLQIERNNNKRRKNKPGHQLEAGTWHDAGSGAAVVLDGVPVTIETVASPTQPSSNGSARRLLDEESLDINTQEYDRIIKDSLEPEIPSPPKRRRFTITSDVGSEDSDNVTSSECEEDFIFIDPSDILTAYSGRVDVSRDPLQMTRSQQMLSPQVPSQSVPAADGEKDSVTSQPLFTPASGESAKTSTVPEKTVGAVDEVQDLDNPTDLTEVPYNCKFILVDSDGSDSELEISSGSAARTASSEDVVIVDQSSGESDSSLVQDNTESNPTEQRTIAEKADQSETAQVEERTTSSSGVADGSAAGPSLAIREEDLVAKSQPPTLILQEEAVVKGNRRAEDPPALPATEVTIDENATGTEHSVRSEADSAVHSGSESEILTVSSSDLSNVTPVEVVQPQQGNETGTTDEERPSNVALNVSSTTSDGLVANATVEPGKPAPQLPVVKREPVIRDLDLDELTEIPDNCKNLFLDSDSDSDSDSDGDDQTADSAVENPNGPVTNCESAAGIASDSDVVRAAQNVGFNQQVTTVSIPTEKRTTAEQSAGKTSIVEESEPPQIPNQIPERTRNVEDGSVLPQGNLVANNQPPNETSTAEGSRSTQHAEKPPDAESVPDERENADLAEASSSAAANVEFAQPGQSNNIAAENPSKDSAVDAGRNTSSNDSTQDTSWQTIEELTVYEDQIVPRVELESVELPKVPSINGVDEPVPQPTVPHRWAAHHRALEPVIRSHAALYDTLRQRWPQLFHRSPTSLFCDLNSLNGAIASTLFATLAKPTDVVQLVQMRAMVDALALRIAHGVTPQELDPTQRPLRRPVLAERNWEVVVTALESLEEEEESPAVKRIKISETGSSGFSLESNSPVVICLSDSEDSPSLRLPVRKKRQYRIRQN</sequence>
<dbReference type="AlphaFoldDB" id="A0A1Q3FB02"/>
<name>A0A1Q3FB02_CULTA</name>
<proteinExistence type="predicted"/>
<feature type="compositionally biased region" description="Polar residues" evidence="1">
    <location>
        <begin position="529"/>
        <end position="562"/>
    </location>
</feature>
<feature type="region of interest" description="Disordered" evidence="1">
    <location>
        <begin position="304"/>
        <end position="367"/>
    </location>
</feature>
<protein>
    <submittedName>
        <fullName evidence="2">Putative mucin 68d</fullName>
    </submittedName>
</protein>
<feature type="compositionally biased region" description="Polar residues" evidence="1">
    <location>
        <begin position="304"/>
        <end position="319"/>
    </location>
</feature>
<feature type="compositionally biased region" description="Acidic residues" evidence="1">
    <location>
        <begin position="630"/>
        <end position="644"/>
    </location>
</feature>
<feature type="region of interest" description="Disordered" evidence="1">
    <location>
        <begin position="796"/>
        <end position="826"/>
    </location>
</feature>
<feature type="compositionally biased region" description="Basic and acidic residues" evidence="1">
    <location>
        <begin position="757"/>
        <end position="775"/>
    </location>
</feature>
<evidence type="ECO:0000313" key="2">
    <source>
        <dbReference type="EMBL" id="JAV24727.1"/>
    </source>
</evidence>
<feature type="region of interest" description="Disordered" evidence="1">
    <location>
        <begin position="624"/>
        <end position="661"/>
    </location>
</feature>
<feature type="compositionally biased region" description="Basic and acidic residues" evidence="1">
    <location>
        <begin position="433"/>
        <end position="450"/>
    </location>
</feature>
<dbReference type="EMBL" id="GFDL01010318">
    <property type="protein sequence ID" value="JAV24727.1"/>
    <property type="molecule type" value="Transcribed_RNA"/>
</dbReference>
<feature type="compositionally biased region" description="Low complexity" evidence="1">
    <location>
        <begin position="815"/>
        <end position="826"/>
    </location>
</feature>
<feature type="compositionally biased region" description="Acidic residues" evidence="1">
    <location>
        <begin position="262"/>
        <end position="271"/>
    </location>
</feature>
<organism evidence="2">
    <name type="scientific">Culex tarsalis</name>
    <name type="common">Encephalitis mosquito</name>
    <dbReference type="NCBI Taxonomy" id="7177"/>
    <lineage>
        <taxon>Eukaryota</taxon>
        <taxon>Metazoa</taxon>
        <taxon>Ecdysozoa</taxon>
        <taxon>Arthropoda</taxon>
        <taxon>Hexapoda</taxon>
        <taxon>Insecta</taxon>
        <taxon>Pterygota</taxon>
        <taxon>Neoptera</taxon>
        <taxon>Endopterygota</taxon>
        <taxon>Diptera</taxon>
        <taxon>Nematocera</taxon>
        <taxon>Culicoidea</taxon>
        <taxon>Culicidae</taxon>
        <taxon>Culicinae</taxon>
        <taxon>Culicini</taxon>
        <taxon>Culex</taxon>
        <taxon>Culex</taxon>
    </lineage>
</organism>
<accession>A0A1Q3FB02</accession>
<feature type="region of interest" description="Disordered" evidence="1">
    <location>
        <begin position="679"/>
        <end position="783"/>
    </location>
</feature>
<feature type="compositionally biased region" description="Polar residues" evidence="1">
    <location>
        <begin position="409"/>
        <end position="432"/>
    </location>
</feature>
<evidence type="ECO:0000256" key="1">
    <source>
        <dbReference type="SAM" id="MobiDB-lite"/>
    </source>
</evidence>
<reference evidence="2" key="1">
    <citation type="submission" date="2017-01" db="EMBL/GenBank/DDBJ databases">
        <title>A deep insight into the sialotranscriptome of adult male and female Cluex tarsalis mosquitoes.</title>
        <authorList>
            <person name="Ribeiro J.M."/>
            <person name="Moreira F."/>
            <person name="Bernard K.A."/>
            <person name="Calvo E."/>
        </authorList>
    </citation>
    <scope>NUCLEOTIDE SEQUENCE</scope>
    <source>
        <strain evidence="2">Kern County</strain>
        <tissue evidence="2">Salivary glands</tissue>
    </source>
</reference>
<feature type="compositionally biased region" description="Polar residues" evidence="1">
    <location>
        <begin position="206"/>
        <end position="217"/>
    </location>
</feature>